<dbReference type="EMBL" id="CABPRJ010000979">
    <property type="protein sequence ID" value="VVC33928.1"/>
    <property type="molecule type" value="Genomic_DNA"/>
</dbReference>
<evidence type="ECO:0000259" key="1">
    <source>
        <dbReference type="Pfam" id="PF17906"/>
    </source>
</evidence>
<feature type="domain" description="Mos1 transposase HTH" evidence="1">
    <location>
        <begin position="86"/>
        <end position="116"/>
    </location>
</feature>
<sequence>MSKNSKNQSPRANYETESCEDYYRVSVFIPYLDSNTQSIKERFEKENNNAFLLKYLHPVNFKQFEKKILLESVEKINNLQAEAEMPEIHAALNEVCGTDTVDRSTVQRWHQRFRDGRISIDNKKVRRQQTKVKQMMIFAYDKLGIIVTDRVPIGSSVTGDYYKTFVAKKLRPEIRKKRPGMLQNGVSILHDNARPHIGAPVVALLEKYRWERLKHPPYSPDLSPSEFDLFPKLKEPLRGIRFPNLDILNEEVSRRIRELNKDGVLCGIQALPKRWQSCIDKQGDYIEGL</sequence>
<reference evidence="2 3" key="1">
    <citation type="submission" date="2019-08" db="EMBL/GenBank/DDBJ databases">
        <authorList>
            <person name="Alioto T."/>
            <person name="Alioto T."/>
            <person name="Gomez Garrido J."/>
        </authorList>
    </citation>
    <scope>NUCLEOTIDE SEQUENCE [LARGE SCALE GENOMIC DNA]</scope>
</reference>
<accession>A0A5E4MV81</accession>
<gene>
    <name evidence="2" type="ORF">CINCED_3A009531</name>
</gene>
<dbReference type="Gene3D" id="3.30.420.10">
    <property type="entry name" value="Ribonuclease H-like superfamily/Ribonuclease H"/>
    <property type="match status" value="1"/>
</dbReference>
<evidence type="ECO:0000313" key="3">
    <source>
        <dbReference type="Proteomes" id="UP000325440"/>
    </source>
</evidence>
<dbReference type="AlphaFoldDB" id="A0A5E4MV81"/>
<dbReference type="Pfam" id="PF17906">
    <property type="entry name" value="HTH_48"/>
    <property type="match status" value="1"/>
</dbReference>
<evidence type="ECO:0000313" key="2">
    <source>
        <dbReference type="EMBL" id="VVC33928.1"/>
    </source>
</evidence>
<dbReference type="InterPro" id="IPR036397">
    <property type="entry name" value="RNaseH_sf"/>
</dbReference>
<dbReference type="GO" id="GO:0003676">
    <property type="term" value="F:nucleic acid binding"/>
    <property type="evidence" value="ECO:0007669"/>
    <property type="project" value="InterPro"/>
</dbReference>
<keyword evidence="3" id="KW-1185">Reference proteome</keyword>
<dbReference type="InterPro" id="IPR041426">
    <property type="entry name" value="Mos1_HTH"/>
</dbReference>
<dbReference type="PANTHER" id="PTHR46060">
    <property type="entry name" value="MARINER MOS1 TRANSPOSASE-LIKE PROTEIN"/>
    <property type="match status" value="1"/>
</dbReference>
<dbReference type="PANTHER" id="PTHR46060:SF1">
    <property type="entry name" value="MARINER MOS1 TRANSPOSASE-LIKE PROTEIN"/>
    <property type="match status" value="1"/>
</dbReference>
<name>A0A5E4MV81_9HEMI</name>
<dbReference type="InterPro" id="IPR052709">
    <property type="entry name" value="Transposase-MT_Hybrid"/>
</dbReference>
<dbReference type="OrthoDB" id="8182702at2759"/>
<dbReference type="Proteomes" id="UP000325440">
    <property type="component" value="Unassembled WGS sequence"/>
</dbReference>
<organism evidence="2 3">
    <name type="scientific">Cinara cedri</name>
    <dbReference type="NCBI Taxonomy" id="506608"/>
    <lineage>
        <taxon>Eukaryota</taxon>
        <taxon>Metazoa</taxon>
        <taxon>Ecdysozoa</taxon>
        <taxon>Arthropoda</taxon>
        <taxon>Hexapoda</taxon>
        <taxon>Insecta</taxon>
        <taxon>Pterygota</taxon>
        <taxon>Neoptera</taxon>
        <taxon>Paraneoptera</taxon>
        <taxon>Hemiptera</taxon>
        <taxon>Sternorrhyncha</taxon>
        <taxon>Aphidomorpha</taxon>
        <taxon>Aphidoidea</taxon>
        <taxon>Aphididae</taxon>
        <taxon>Lachninae</taxon>
        <taxon>Cinara</taxon>
    </lineage>
</organism>
<proteinExistence type="predicted"/>
<protein>
    <submittedName>
        <fullName evidence="2">Transposase, type 1</fullName>
    </submittedName>
</protein>